<gene>
    <name evidence="2" type="ORF">RHGRI_032853</name>
</gene>
<evidence type="ECO:0000313" key="2">
    <source>
        <dbReference type="EMBL" id="KAG5526731.1"/>
    </source>
</evidence>
<comment type="caution">
    <text evidence="2">The sequence shown here is derived from an EMBL/GenBank/DDBJ whole genome shotgun (WGS) entry which is preliminary data.</text>
</comment>
<accession>A0AAV6IDY9</accession>
<evidence type="ECO:0000256" key="1">
    <source>
        <dbReference type="SAM" id="SignalP"/>
    </source>
</evidence>
<keyword evidence="1" id="KW-0732">Signal</keyword>
<feature type="signal peptide" evidence="1">
    <location>
        <begin position="1"/>
        <end position="24"/>
    </location>
</feature>
<organism evidence="2 3">
    <name type="scientific">Rhododendron griersonianum</name>
    <dbReference type="NCBI Taxonomy" id="479676"/>
    <lineage>
        <taxon>Eukaryota</taxon>
        <taxon>Viridiplantae</taxon>
        <taxon>Streptophyta</taxon>
        <taxon>Embryophyta</taxon>
        <taxon>Tracheophyta</taxon>
        <taxon>Spermatophyta</taxon>
        <taxon>Magnoliopsida</taxon>
        <taxon>eudicotyledons</taxon>
        <taxon>Gunneridae</taxon>
        <taxon>Pentapetalae</taxon>
        <taxon>asterids</taxon>
        <taxon>Ericales</taxon>
        <taxon>Ericaceae</taxon>
        <taxon>Ericoideae</taxon>
        <taxon>Rhodoreae</taxon>
        <taxon>Rhododendron</taxon>
    </lineage>
</organism>
<sequence>MREEASDVVVVVVFLPICVACGSGDGVEDELRQQEPASVICAKTANSLVIMLENVLMWQSVTIVVFQDWHGFF</sequence>
<reference evidence="2" key="1">
    <citation type="submission" date="2020-08" db="EMBL/GenBank/DDBJ databases">
        <title>Plant Genome Project.</title>
        <authorList>
            <person name="Zhang R.-G."/>
        </authorList>
    </citation>
    <scope>NUCLEOTIDE SEQUENCE</scope>
    <source>
        <strain evidence="2">WSP0</strain>
        <tissue evidence="2">Leaf</tissue>
    </source>
</reference>
<name>A0AAV6IDY9_9ERIC</name>
<proteinExistence type="predicted"/>
<dbReference type="AlphaFoldDB" id="A0AAV6IDY9"/>
<feature type="chain" id="PRO_5043966767" description="Secreted protein" evidence="1">
    <location>
        <begin position="25"/>
        <end position="73"/>
    </location>
</feature>
<dbReference type="Proteomes" id="UP000823749">
    <property type="component" value="Chromosome 11"/>
</dbReference>
<protein>
    <recommendedName>
        <fullName evidence="4">Secreted protein</fullName>
    </recommendedName>
</protein>
<evidence type="ECO:0008006" key="4">
    <source>
        <dbReference type="Google" id="ProtNLM"/>
    </source>
</evidence>
<keyword evidence="3" id="KW-1185">Reference proteome</keyword>
<dbReference type="EMBL" id="JACTNZ010000011">
    <property type="protein sequence ID" value="KAG5526731.1"/>
    <property type="molecule type" value="Genomic_DNA"/>
</dbReference>
<evidence type="ECO:0000313" key="3">
    <source>
        <dbReference type="Proteomes" id="UP000823749"/>
    </source>
</evidence>